<evidence type="ECO:0000313" key="2">
    <source>
        <dbReference type="Proteomes" id="UP001370758"/>
    </source>
</evidence>
<dbReference type="Proteomes" id="UP001370758">
    <property type="component" value="Unassembled WGS sequence"/>
</dbReference>
<evidence type="ECO:0008006" key="3">
    <source>
        <dbReference type="Google" id="ProtNLM"/>
    </source>
</evidence>
<protein>
    <recommendedName>
        <fullName evidence="3">VOC domain-containing protein</fullName>
    </recommendedName>
</protein>
<dbReference type="InterPro" id="IPR029068">
    <property type="entry name" value="Glyas_Bleomycin-R_OHBP_Dase"/>
</dbReference>
<organism evidence="1 2">
    <name type="scientific">Arthrobotrys musiformis</name>
    <dbReference type="NCBI Taxonomy" id="47236"/>
    <lineage>
        <taxon>Eukaryota</taxon>
        <taxon>Fungi</taxon>
        <taxon>Dikarya</taxon>
        <taxon>Ascomycota</taxon>
        <taxon>Pezizomycotina</taxon>
        <taxon>Orbiliomycetes</taxon>
        <taxon>Orbiliales</taxon>
        <taxon>Orbiliaceae</taxon>
        <taxon>Arthrobotrys</taxon>
    </lineage>
</organism>
<dbReference type="Gene3D" id="3.10.180.10">
    <property type="entry name" value="2,3-Dihydroxybiphenyl 1,2-Dioxygenase, domain 1"/>
    <property type="match status" value="1"/>
</dbReference>
<dbReference type="AlphaFoldDB" id="A0AAV9WIM7"/>
<gene>
    <name evidence="1" type="ORF">TWF481_004151</name>
</gene>
<comment type="caution">
    <text evidence="1">The sequence shown here is derived from an EMBL/GenBank/DDBJ whole genome shotgun (WGS) entry which is preliminary data.</text>
</comment>
<dbReference type="SUPFAM" id="SSF54593">
    <property type="entry name" value="Glyoxalase/Bleomycin resistance protein/Dihydroxybiphenyl dioxygenase"/>
    <property type="match status" value="1"/>
</dbReference>
<proteinExistence type="predicted"/>
<sequence length="129" mass="14500">MHVYIELQATLPSRAITFYTTLFPTWSFQEDPSLPIPYYRGSLPSSPSISINILQRAQDPPEPMQPTNAFVCSFPVNDEAAFEELEKKVLDMGGKIAMPRFQVPGRGVHGYFLDTEGNTFGVFTTTYTE</sequence>
<accession>A0AAV9WIM7</accession>
<reference evidence="1 2" key="1">
    <citation type="submission" date="2023-08" db="EMBL/GenBank/DDBJ databases">
        <authorList>
            <person name="Palmer J.M."/>
        </authorList>
    </citation>
    <scope>NUCLEOTIDE SEQUENCE [LARGE SCALE GENOMIC DNA]</scope>
    <source>
        <strain evidence="1 2">TWF481</strain>
    </source>
</reference>
<dbReference type="EMBL" id="JAVHJL010000002">
    <property type="protein sequence ID" value="KAK6509404.1"/>
    <property type="molecule type" value="Genomic_DNA"/>
</dbReference>
<name>A0AAV9WIM7_9PEZI</name>
<evidence type="ECO:0000313" key="1">
    <source>
        <dbReference type="EMBL" id="KAK6509404.1"/>
    </source>
</evidence>
<keyword evidence="2" id="KW-1185">Reference proteome</keyword>